<dbReference type="OrthoDB" id="153872at2759"/>
<evidence type="ECO:0000256" key="2">
    <source>
        <dbReference type="ARBA" id="ARBA00023242"/>
    </source>
</evidence>
<dbReference type="PROSITE" id="PS51017">
    <property type="entry name" value="CCT"/>
    <property type="match status" value="1"/>
</dbReference>
<gene>
    <name evidence="6" type="ORF">TSOC_011777</name>
</gene>
<dbReference type="InterPro" id="IPR010402">
    <property type="entry name" value="CCT_domain"/>
</dbReference>
<reference evidence="6 7" key="1">
    <citation type="journal article" date="2017" name="Mol. Biol. Evol.">
        <title>The 4-celled Tetrabaena socialis nuclear genome reveals the essential components for genetic control of cell number at the origin of multicellularity in the volvocine lineage.</title>
        <authorList>
            <person name="Featherston J."/>
            <person name="Arakaki Y."/>
            <person name="Hanschen E.R."/>
            <person name="Ferris P.J."/>
            <person name="Michod R.E."/>
            <person name="Olson B.J.S.C."/>
            <person name="Nozaki H."/>
            <person name="Durand P.M."/>
        </authorList>
    </citation>
    <scope>NUCLEOTIDE SEQUENCE [LARGE SCALE GENOMIC DNA]</scope>
    <source>
        <strain evidence="6 7">NIES-571</strain>
    </source>
</reference>
<feature type="compositionally biased region" description="Basic and acidic residues" evidence="4">
    <location>
        <begin position="90"/>
        <end position="101"/>
    </location>
</feature>
<feature type="non-terminal residue" evidence="6">
    <location>
        <position position="101"/>
    </location>
</feature>
<dbReference type="GO" id="GO:0003700">
    <property type="term" value="F:DNA-binding transcription factor activity"/>
    <property type="evidence" value="ECO:0007669"/>
    <property type="project" value="TreeGrafter"/>
</dbReference>
<dbReference type="GO" id="GO:0005634">
    <property type="term" value="C:nucleus"/>
    <property type="evidence" value="ECO:0007669"/>
    <property type="project" value="UniProtKB-SubCell"/>
</dbReference>
<evidence type="ECO:0000313" key="7">
    <source>
        <dbReference type="Proteomes" id="UP000236333"/>
    </source>
</evidence>
<feature type="region of interest" description="Disordered" evidence="4">
    <location>
        <begin position="47"/>
        <end position="101"/>
    </location>
</feature>
<dbReference type="EMBL" id="PGGS01000689">
    <property type="protein sequence ID" value="PNH02255.1"/>
    <property type="molecule type" value="Genomic_DNA"/>
</dbReference>
<evidence type="ECO:0000256" key="3">
    <source>
        <dbReference type="PROSITE-ProRule" id="PRU00357"/>
    </source>
</evidence>
<evidence type="ECO:0000259" key="5">
    <source>
        <dbReference type="PROSITE" id="PS51017"/>
    </source>
</evidence>
<dbReference type="PANTHER" id="PTHR31319">
    <property type="entry name" value="ZINC FINGER PROTEIN CONSTANS-LIKE 4"/>
    <property type="match status" value="1"/>
</dbReference>
<accession>A0A2J7ZPQ5</accession>
<comment type="caution">
    <text evidence="6">The sequence shown here is derived from an EMBL/GenBank/DDBJ whole genome shotgun (WGS) entry which is preliminary data.</text>
</comment>
<proteinExistence type="predicted"/>
<dbReference type="InterPro" id="IPR045281">
    <property type="entry name" value="CONSTANS-like"/>
</dbReference>
<dbReference type="Proteomes" id="UP000236333">
    <property type="component" value="Unassembled WGS sequence"/>
</dbReference>
<evidence type="ECO:0000256" key="4">
    <source>
        <dbReference type="SAM" id="MobiDB-lite"/>
    </source>
</evidence>
<feature type="domain" description="CCT" evidence="5">
    <location>
        <begin position="21"/>
        <end position="63"/>
    </location>
</feature>
<name>A0A2J7ZPQ5_9CHLO</name>
<keyword evidence="2 3" id="KW-0539">Nucleus</keyword>
<evidence type="ECO:0000256" key="1">
    <source>
        <dbReference type="ARBA" id="ARBA00004123"/>
    </source>
</evidence>
<protein>
    <submittedName>
        <fullName evidence="6">Two-component response regulator-like PRR73</fullName>
    </submittedName>
</protein>
<dbReference type="AlphaFoldDB" id="A0A2J7ZPQ5"/>
<sequence>MQDGRPGRAAVPGMAEPKRRRALALDKYRKKRKNLRFSKTIRYESRKQLAQQRPRVRGQFIKHGPDGAATCSNGGKSGADGMADDAGGDEEARTNSRGYDE</sequence>
<organism evidence="6 7">
    <name type="scientific">Tetrabaena socialis</name>
    <dbReference type="NCBI Taxonomy" id="47790"/>
    <lineage>
        <taxon>Eukaryota</taxon>
        <taxon>Viridiplantae</taxon>
        <taxon>Chlorophyta</taxon>
        <taxon>core chlorophytes</taxon>
        <taxon>Chlorophyceae</taxon>
        <taxon>CS clade</taxon>
        <taxon>Chlamydomonadales</taxon>
        <taxon>Tetrabaenaceae</taxon>
        <taxon>Tetrabaena</taxon>
    </lineage>
</organism>
<evidence type="ECO:0000313" key="6">
    <source>
        <dbReference type="EMBL" id="PNH02255.1"/>
    </source>
</evidence>
<dbReference type="Pfam" id="PF06203">
    <property type="entry name" value="CCT"/>
    <property type="match status" value="1"/>
</dbReference>
<keyword evidence="7" id="KW-1185">Reference proteome</keyword>
<comment type="subcellular location">
    <subcellularLocation>
        <location evidence="1 3">Nucleus</location>
    </subcellularLocation>
</comment>
<dbReference type="PANTHER" id="PTHR31319:SF97">
    <property type="entry name" value="CCT DOMAIN-CONTAINING PROTEIN"/>
    <property type="match status" value="1"/>
</dbReference>